<protein>
    <submittedName>
        <fullName evidence="2">Tat pathway signal protein</fullName>
    </submittedName>
</protein>
<keyword evidence="3" id="KW-1185">Reference proteome</keyword>
<reference evidence="2 3" key="1">
    <citation type="journal article" date="2016" name="Front. Microbiol.">
        <title>Genomic Resource of Rice Seed Associated Bacteria.</title>
        <authorList>
            <person name="Midha S."/>
            <person name="Bansal K."/>
            <person name="Sharma S."/>
            <person name="Kumar N."/>
            <person name="Patil P.P."/>
            <person name="Chaudhry V."/>
            <person name="Patil P.B."/>
        </authorList>
    </citation>
    <scope>NUCLEOTIDE SEQUENCE [LARGE SCALE GENOMIC DNA]</scope>
    <source>
        <strain evidence="2 3">NS334</strain>
    </source>
</reference>
<sequence length="496" mass="55064">MTFDRRDLLRTAALGGAGWLAGCTAGPFAPPQVPRLAFPGVLPAIGTTPASASDPLMDDIQRRTVSFFWNTTDQTTGLAPDRWPTPSFASIAAVGFALTTYPIAATRGWITRAAAAQRTLATLRFFADAPQGPAKEGMSGYKGFFYHFLGTTKGHRFARTELSTIDTALLLGGVLFAQTWFDDADDPAEKEIRALADQLYRAVEWDWITPRKPFVSMGWHPESGFIGSDWNIYNESLILYVLALGSPTHALPPTTWDEWTAKFDPSWDEKYDNPFTAFPPLFGHQYSQVWIDFRGLMDTYSKRRGFDYFENSRRATYAQRRYAITNPGRWRGYGENVWGLTACDGPGDFVREIDGRNREFFSYSARGPGDRDDGTIAPTAALGSVAFAPEIVLPAARAMYSQYGTAIYDRYGFRDSFNPTLTLTDVKLQHGRVVPGIGWVATDFLGIDQGPIACMIENWRSGLIWKTMRRNPYIRAGLERAGFTGGWLSPGEGGTS</sequence>
<dbReference type="PROSITE" id="PS51318">
    <property type="entry name" value="TAT"/>
    <property type="match status" value="1"/>
</dbReference>
<dbReference type="Proteomes" id="UP000074310">
    <property type="component" value="Unassembled WGS sequence"/>
</dbReference>
<dbReference type="InterPro" id="IPR019282">
    <property type="entry name" value="Glycoamylase-like_cons_dom"/>
</dbReference>
<gene>
    <name evidence="2" type="ORF">NS334_01935</name>
</gene>
<evidence type="ECO:0000313" key="3">
    <source>
        <dbReference type="Proteomes" id="UP000074310"/>
    </source>
</evidence>
<dbReference type="PROSITE" id="PS51257">
    <property type="entry name" value="PROKAR_LIPOPROTEIN"/>
    <property type="match status" value="1"/>
</dbReference>
<dbReference type="OrthoDB" id="5937621at2"/>
<feature type="domain" description="Glycoamylase-like" evidence="1">
    <location>
        <begin position="229"/>
        <end position="472"/>
    </location>
</feature>
<name>A0A147I9C4_9SPHN</name>
<dbReference type="InterPro" id="IPR006311">
    <property type="entry name" value="TAT_signal"/>
</dbReference>
<dbReference type="PIRSF" id="PIRSF028431">
    <property type="entry name" value="UCP028431"/>
    <property type="match status" value="1"/>
</dbReference>
<proteinExistence type="predicted"/>
<dbReference type="EMBL" id="LDTB01000005">
    <property type="protein sequence ID" value="KTT75934.1"/>
    <property type="molecule type" value="Genomic_DNA"/>
</dbReference>
<dbReference type="Pfam" id="PF10091">
    <property type="entry name" value="Glycoamylase"/>
    <property type="match status" value="1"/>
</dbReference>
<evidence type="ECO:0000313" key="2">
    <source>
        <dbReference type="EMBL" id="KTT75934.1"/>
    </source>
</evidence>
<dbReference type="RefSeq" id="WP_058754306.1">
    <property type="nucleotide sequence ID" value="NZ_LDTB01000005.1"/>
</dbReference>
<dbReference type="AlphaFoldDB" id="A0A147I9C4"/>
<comment type="caution">
    <text evidence="2">The sequence shown here is derived from an EMBL/GenBank/DDBJ whole genome shotgun (WGS) entry which is preliminary data.</text>
</comment>
<dbReference type="Gene3D" id="1.50.10.140">
    <property type="match status" value="1"/>
</dbReference>
<accession>A0A147I9C4</accession>
<organism evidence="2 3">
    <name type="scientific">Sphingomonas endophytica</name>
    <dbReference type="NCBI Taxonomy" id="869719"/>
    <lineage>
        <taxon>Bacteria</taxon>
        <taxon>Pseudomonadati</taxon>
        <taxon>Pseudomonadota</taxon>
        <taxon>Alphaproteobacteria</taxon>
        <taxon>Sphingomonadales</taxon>
        <taxon>Sphingomonadaceae</taxon>
        <taxon>Sphingomonas</taxon>
    </lineage>
</organism>
<dbReference type="PATRIC" id="fig|869719.3.peg.2347"/>
<evidence type="ECO:0000259" key="1">
    <source>
        <dbReference type="Pfam" id="PF10091"/>
    </source>
</evidence>
<dbReference type="InterPro" id="IPR016883">
    <property type="entry name" value="UCP028431"/>
</dbReference>